<proteinExistence type="predicted"/>
<dbReference type="STRING" id="526218.Sterm_0283"/>
<keyword evidence="2" id="KW-1185">Reference proteome</keyword>
<evidence type="ECO:0000313" key="2">
    <source>
        <dbReference type="Proteomes" id="UP000000845"/>
    </source>
</evidence>
<dbReference type="AlphaFoldDB" id="D1AL01"/>
<dbReference type="KEGG" id="str:Sterm_0283"/>
<sequence>MKKHIFLVMLILVLSFQLNAKKITNKVLVYSTAENLTKEEVAVLGISKDVTLIEINKSKFKVNGDRVYIAPGRHTFQVKKPLSITYDGELSATLEAGKYYVLDTWTEPAGGRYYRVIYKVFEVSEGDFENYNRKVLNKLIKESKN</sequence>
<accession>D1AL01</accession>
<dbReference type="EMBL" id="CP001739">
    <property type="protein sequence ID" value="ACZ07167.1"/>
    <property type="molecule type" value="Genomic_DNA"/>
</dbReference>
<dbReference type="Proteomes" id="UP000000845">
    <property type="component" value="Chromosome"/>
</dbReference>
<evidence type="ECO:0000313" key="1">
    <source>
        <dbReference type="EMBL" id="ACZ07167.1"/>
    </source>
</evidence>
<reference evidence="2" key="1">
    <citation type="submission" date="2009-09" db="EMBL/GenBank/DDBJ databases">
        <title>The complete chromosome of Sebaldella termitidis ATCC 33386.</title>
        <authorList>
            <consortium name="US DOE Joint Genome Institute (JGI-PGF)"/>
            <person name="Lucas S."/>
            <person name="Copeland A."/>
            <person name="Lapidus A."/>
            <person name="Glavina del Rio T."/>
            <person name="Dalin E."/>
            <person name="Tice H."/>
            <person name="Bruce D."/>
            <person name="Goodwin L."/>
            <person name="Pitluck S."/>
            <person name="Kyrpides N."/>
            <person name="Mavromatis K."/>
            <person name="Ivanova N."/>
            <person name="Mikhailova N."/>
            <person name="Sims D."/>
            <person name="Meincke L."/>
            <person name="Brettin T."/>
            <person name="Detter J.C."/>
            <person name="Han C."/>
            <person name="Larimer F."/>
            <person name="Land M."/>
            <person name="Hauser L."/>
            <person name="Markowitz V."/>
            <person name="Cheng J.F."/>
            <person name="Hugenholtz P."/>
            <person name="Woyke T."/>
            <person name="Wu D."/>
            <person name="Eisen J.A."/>
        </authorList>
    </citation>
    <scope>NUCLEOTIDE SEQUENCE [LARGE SCALE GENOMIC DNA]</scope>
    <source>
        <strain evidence="2">ATCC 33386 / NCTC 11300</strain>
    </source>
</reference>
<evidence type="ECO:0008006" key="3">
    <source>
        <dbReference type="Google" id="ProtNLM"/>
    </source>
</evidence>
<dbReference type="RefSeq" id="WP_012859766.1">
    <property type="nucleotide sequence ID" value="NC_013517.1"/>
</dbReference>
<gene>
    <name evidence="1" type="ordered locus">Sterm_0283</name>
</gene>
<protein>
    <recommendedName>
        <fullName evidence="3">DUF2846 domain-containing protein</fullName>
    </recommendedName>
</protein>
<reference evidence="1 2" key="2">
    <citation type="journal article" date="2010" name="Stand. Genomic Sci.">
        <title>Complete genome sequence of Sebaldella termitidis type strain (NCTC 11300).</title>
        <authorList>
            <person name="Harmon-Smith M."/>
            <person name="Celia L."/>
            <person name="Chertkov O."/>
            <person name="Lapidus A."/>
            <person name="Copeland A."/>
            <person name="Glavina Del Rio T."/>
            <person name="Nolan M."/>
            <person name="Lucas S."/>
            <person name="Tice H."/>
            <person name="Cheng J.F."/>
            <person name="Han C."/>
            <person name="Detter J.C."/>
            <person name="Bruce D."/>
            <person name="Goodwin L."/>
            <person name="Pitluck S."/>
            <person name="Pati A."/>
            <person name="Liolios K."/>
            <person name="Ivanova N."/>
            <person name="Mavromatis K."/>
            <person name="Mikhailova N."/>
            <person name="Chen A."/>
            <person name="Palaniappan K."/>
            <person name="Land M."/>
            <person name="Hauser L."/>
            <person name="Chang Y.J."/>
            <person name="Jeffries C.D."/>
            <person name="Brettin T."/>
            <person name="Goker M."/>
            <person name="Beck B."/>
            <person name="Bristow J."/>
            <person name="Eisen J.A."/>
            <person name="Markowitz V."/>
            <person name="Hugenholtz P."/>
            <person name="Kyrpides N.C."/>
            <person name="Klenk H.P."/>
            <person name="Chen F."/>
        </authorList>
    </citation>
    <scope>NUCLEOTIDE SEQUENCE [LARGE SCALE GENOMIC DNA]</scope>
    <source>
        <strain evidence="2">ATCC 33386 / NCTC 11300</strain>
    </source>
</reference>
<dbReference type="HOGENOM" id="CLU_1785562_0_0_0"/>
<organism evidence="1 2">
    <name type="scientific">Sebaldella termitidis (strain ATCC 33386 / NCTC 11300)</name>
    <dbReference type="NCBI Taxonomy" id="526218"/>
    <lineage>
        <taxon>Bacteria</taxon>
        <taxon>Fusobacteriati</taxon>
        <taxon>Fusobacteriota</taxon>
        <taxon>Fusobacteriia</taxon>
        <taxon>Fusobacteriales</taxon>
        <taxon>Leptotrichiaceae</taxon>
        <taxon>Sebaldella</taxon>
    </lineage>
</organism>
<name>D1AL01_SEBTE</name>